<evidence type="ECO:0000313" key="5">
    <source>
        <dbReference type="EMBL" id="SFQ61951.1"/>
    </source>
</evidence>
<evidence type="ECO:0000313" key="6">
    <source>
        <dbReference type="Proteomes" id="UP000198734"/>
    </source>
</evidence>
<comment type="similarity">
    <text evidence="1">Belongs to the type-I restriction system S methylase family.</text>
</comment>
<dbReference type="InterPro" id="IPR000055">
    <property type="entry name" value="Restrct_endonuc_typeI_TRD"/>
</dbReference>
<dbReference type="GO" id="GO:0009307">
    <property type="term" value="P:DNA restriction-modification system"/>
    <property type="evidence" value="ECO:0007669"/>
    <property type="project" value="UniProtKB-KW"/>
</dbReference>
<accession>A0A1I5ZZQ0</accession>
<gene>
    <name evidence="5" type="ORF">SAMN05421670_3011</name>
</gene>
<keyword evidence="3" id="KW-0238">DNA-binding</keyword>
<sequence>MMVEEREGYKITELGEIPVEWEIKRLEDVVLILDGKRKPIKKNDRKQGEIPYYGATGIIDWVKDYIFNEPLILVGEDGENLRSRVLPMAFKVSGKTWVNNHAHVLKPSDEANIDYLTYHLESLNYEDYITGSAQPKLNQAQLRKIIILLPSIEEQQKIAKVLSTVDEQVDNTQHLIEKAKELKKGLMQQLLTKGIGHTKYKQTELGEIPAEWKLVSLESISEKITYGFTNPMPTTVEGPFMITAKDIKKGRINYDTARKTDLIKFNSELTEKSKPRLNDILITKDGTLGRMAIVDTEDICINQSVASISLKNNEVDVKYLFYLLSSPKIQSRILLDAGGSTIKHIYISKLAKMEIFIANSIEEQQKIALILSTVDEQIESYVQEKAKYKELKKGLMKQLFTGQLRVKL</sequence>
<evidence type="ECO:0000259" key="4">
    <source>
        <dbReference type="Pfam" id="PF01420"/>
    </source>
</evidence>
<dbReference type="EMBL" id="FOXU01000006">
    <property type="protein sequence ID" value="SFQ61951.1"/>
    <property type="molecule type" value="Genomic_DNA"/>
</dbReference>
<feature type="domain" description="Type I restriction modification DNA specificity" evidence="4">
    <location>
        <begin position="238"/>
        <end position="381"/>
    </location>
</feature>
<keyword evidence="6" id="KW-1185">Reference proteome</keyword>
<dbReference type="GO" id="GO:0003677">
    <property type="term" value="F:DNA binding"/>
    <property type="evidence" value="ECO:0007669"/>
    <property type="project" value="UniProtKB-KW"/>
</dbReference>
<proteinExistence type="inferred from homology"/>
<dbReference type="SUPFAM" id="SSF116734">
    <property type="entry name" value="DNA methylase specificity domain"/>
    <property type="match status" value="2"/>
</dbReference>
<protein>
    <submittedName>
        <fullName evidence="5">Type I restriction enzyme, S subunit</fullName>
    </submittedName>
</protein>
<dbReference type="Proteomes" id="UP000198734">
    <property type="component" value="Unassembled WGS sequence"/>
</dbReference>
<dbReference type="PANTHER" id="PTHR30408">
    <property type="entry name" value="TYPE-1 RESTRICTION ENZYME ECOKI SPECIFICITY PROTEIN"/>
    <property type="match status" value="1"/>
</dbReference>
<dbReference type="InterPro" id="IPR052021">
    <property type="entry name" value="Type-I_RS_S_subunit"/>
</dbReference>
<dbReference type="CDD" id="cd17262">
    <property type="entry name" value="RMtype1_S_Aco12261I-TRD2-CR2"/>
    <property type="match status" value="1"/>
</dbReference>
<dbReference type="Gene3D" id="3.90.220.20">
    <property type="entry name" value="DNA methylase specificity domains"/>
    <property type="match status" value="2"/>
</dbReference>
<dbReference type="Gene3D" id="1.10.287.1120">
    <property type="entry name" value="Bipartite methylase S protein"/>
    <property type="match status" value="1"/>
</dbReference>
<dbReference type="PANTHER" id="PTHR30408:SF12">
    <property type="entry name" value="TYPE I RESTRICTION ENZYME MJAVIII SPECIFICITY SUBUNIT"/>
    <property type="match status" value="1"/>
</dbReference>
<organism evidence="5 6">
    <name type="scientific">Psychrobacillus psychrotolerans</name>
    <dbReference type="NCBI Taxonomy" id="126156"/>
    <lineage>
        <taxon>Bacteria</taxon>
        <taxon>Bacillati</taxon>
        <taxon>Bacillota</taxon>
        <taxon>Bacilli</taxon>
        <taxon>Bacillales</taxon>
        <taxon>Bacillaceae</taxon>
        <taxon>Psychrobacillus</taxon>
    </lineage>
</organism>
<evidence type="ECO:0000256" key="1">
    <source>
        <dbReference type="ARBA" id="ARBA00010923"/>
    </source>
</evidence>
<keyword evidence="2" id="KW-0680">Restriction system</keyword>
<reference evidence="6" key="1">
    <citation type="submission" date="2016-10" db="EMBL/GenBank/DDBJ databases">
        <authorList>
            <person name="Varghese N."/>
            <person name="Submissions S."/>
        </authorList>
    </citation>
    <scope>NUCLEOTIDE SEQUENCE [LARGE SCALE GENOMIC DNA]</scope>
    <source>
        <strain evidence="6">DSM 11706</strain>
    </source>
</reference>
<name>A0A1I5ZZQ0_9BACI</name>
<dbReference type="STRING" id="126156.SAMN05421670_3011"/>
<dbReference type="Pfam" id="PF01420">
    <property type="entry name" value="Methylase_S"/>
    <property type="match status" value="2"/>
</dbReference>
<dbReference type="AlphaFoldDB" id="A0A1I5ZZQ0"/>
<evidence type="ECO:0000256" key="2">
    <source>
        <dbReference type="ARBA" id="ARBA00022747"/>
    </source>
</evidence>
<dbReference type="OrthoDB" id="9811611at2"/>
<dbReference type="InterPro" id="IPR044946">
    <property type="entry name" value="Restrct_endonuc_typeI_TRD_sf"/>
</dbReference>
<feature type="domain" description="Type I restriction modification DNA specificity" evidence="4">
    <location>
        <begin position="18"/>
        <end position="180"/>
    </location>
</feature>
<dbReference type="CDD" id="cd17246">
    <property type="entry name" value="RMtype1_S_SonII-TRD2-CR2_like"/>
    <property type="match status" value="1"/>
</dbReference>
<evidence type="ECO:0000256" key="3">
    <source>
        <dbReference type="ARBA" id="ARBA00023125"/>
    </source>
</evidence>